<comment type="caution">
    <text evidence="1">The sequence shown here is derived from an EMBL/GenBank/DDBJ whole genome shotgun (WGS) entry which is preliminary data.</text>
</comment>
<dbReference type="Proteomes" id="UP000254863">
    <property type="component" value="Unassembled WGS sequence"/>
</dbReference>
<protein>
    <submittedName>
        <fullName evidence="1">Uncharacterized protein</fullName>
    </submittedName>
</protein>
<name>A0A7H4N566_9ENTR</name>
<evidence type="ECO:0000313" key="2">
    <source>
        <dbReference type="Proteomes" id="UP000254863"/>
    </source>
</evidence>
<organism evidence="1 2">
    <name type="scientific">Klebsiella michiganensis</name>
    <dbReference type="NCBI Taxonomy" id="1134687"/>
    <lineage>
        <taxon>Bacteria</taxon>
        <taxon>Pseudomonadati</taxon>
        <taxon>Pseudomonadota</taxon>
        <taxon>Gammaproteobacteria</taxon>
        <taxon>Enterobacterales</taxon>
        <taxon>Enterobacteriaceae</taxon>
        <taxon>Klebsiella/Raoultella group</taxon>
        <taxon>Klebsiella</taxon>
    </lineage>
</organism>
<sequence>MCVLPSVLLFPPFILICRYHREAASLRLGALRSAHLRQLAAQYLHALFDGVRVNGVEPHPEEISRRRVAEKMPRAGLNQHPGVGGAPGQLLGVDLLRRGQPERVGVFAAGDDAALRQMLL</sequence>
<proteinExistence type="predicted"/>
<evidence type="ECO:0000313" key="1">
    <source>
        <dbReference type="EMBL" id="STV78477.1"/>
    </source>
</evidence>
<reference evidence="1 2" key="1">
    <citation type="submission" date="2018-06" db="EMBL/GenBank/DDBJ databases">
        <authorList>
            <consortium name="Pathogen Informatics"/>
            <person name="Doyle S."/>
        </authorList>
    </citation>
    <scope>NUCLEOTIDE SEQUENCE [LARGE SCALE GENOMIC DNA]</scope>
    <source>
        <strain evidence="1 2">NCTC11685</strain>
    </source>
</reference>
<gene>
    <name evidence="1" type="ORF">NCTC11685_02193</name>
</gene>
<dbReference type="AlphaFoldDB" id="A0A7H4N566"/>
<accession>A0A7H4N566</accession>
<dbReference type="EMBL" id="UGMS01000001">
    <property type="protein sequence ID" value="STV78477.1"/>
    <property type="molecule type" value="Genomic_DNA"/>
</dbReference>